<dbReference type="PANTHER" id="PTHR43160:SF3">
    <property type="entry name" value="ACONITATE HYDRATASE, MITOCHONDRIAL"/>
    <property type="match status" value="1"/>
</dbReference>
<dbReference type="GO" id="GO:0006099">
    <property type="term" value="P:tricarboxylic acid cycle"/>
    <property type="evidence" value="ECO:0007669"/>
    <property type="project" value="TreeGrafter"/>
</dbReference>
<evidence type="ECO:0008006" key="11">
    <source>
        <dbReference type="Google" id="ProtNLM"/>
    </source>
</evidence>
<keyword evidence="4" id="KW-0408">Iron</keyword>
<dbReference type="PRINTS" id="PR00415">
    <property type="entry name" value="ACONITASE"/>
</dbReference>
<gene>
    <name evidence="9" type="ORF">HPB52_003054</name>
</gene>
<dbReference type="FunFam" id="3.30.499.10:FF:000004">
    <property type="entry name" value="Aconitate hydratase, mitochondrial"/>
    <property type="match status" value="1"/>
</dbReference>
<dbReference type="Gene3D" id="3.40.1060.10">
    <property type="entry name" value="Aconitase, Domain 2"/>
    <property type="match status" value="1"/>
</dbReference>
<comment type="caution">
    <text evidence="9">The sequence shown here is derived from an EMBL/GenBank/DDBJ whole genome shotgun (WGS) entry which is preliminary data.</text>
</comment>
<accession>A0A9D4SQM4</accession>
<dbReference type="SUPFAM" id="SSF52016">
    <property type="entry name" value="LeuD/IlvD-like"/>
    <property type="match status" value="1"/>
</dbReference>
<name>A0A9D4SQM4_RHISA</name>
<reference evidence="9" key="1">
    <citation type="journal article" date="2020" name="Cell">
        <title>Large-Scale Comparative Analyses of Tick Genomes Elucidate Their Genetic Diversity and Vector Capacities.</title>
        <authorList>
            <consortium name="Tick Genome and Microbiome Consortium (TIGMIC)"/>
            <person name="Jia N."/>
            <person name="Wang J."/>
            <person name="Shi W."/>
            <person name="Du L."/>
            <person name="Sun Y."/>
            <person name="Zhan W."/>
            <person name="Jiang J.F."/>
            <person name="Wang Q."/>
            <person name="Zhang B."/>
            <person name="Ji P."/>
            <person name="Bell-Sakyi L."/>
            <person name="Cui X.M."/>
            <person name="Yuan T.T."/>
            <person name="Jiang B.G."/>
            <person name="Yang W.F."/>
            <person name="Lam T.T."/>
            <person name="Chang Q.C."/>
            <person name="Ding S.J."/>
            <person name="Wang X.J."/>
            <person name="Zhu J.G."/>
            <person name="Ruan X.D."/>
            <person name="Zhao L."/>
            <person name="Wei J.T."/>
            <person name="Ye R.Z."/>
            <person name="Que T.C."/>
            <person name="Du C.H."/>
            <person name="Zhou Y.H."/>
            <person name="Cheng J.X."/>
            <person name="Dai P.F."/>
            <person name="Guo W.B."/>
            <person name="Han X.H."/>
            <person name="Huang E.J."/>
            <person name="Li L.F."/>
            <person name="Wei W."/>
            <person name="Gao Y.C."/>
            <person name="Liu J.Z."/>
            <person name="Shao H.Z."/>
            <person name="Wang X."/>
            <person name="Wang C.C."/>
            <person name="Yang T.C."/>
            <person name="Huo Q.B."/>
            <person name="Li W."/>
            <person name="Chen H.Y."/>
            <person name="Chen S.E."/>
            <person name="Zhou L.G."/>
            <person name="Ni X.B."/>
            <person name="Tian J.H."/>
            <person name="Sheng Y."/>
            <person name="Liu T."/>
            <person name="Pan Y.S."/>
            <person name="Xia L.Y."/>
            <person name="Li J."/>
            <person name="Zhao F."/>
            <person name="Cao W.C."/>
        </authorList>
    </citation>
    <scope>NUCLEOTIDE SEQUENCE</scope>
    <source>
        <strain evidence="9">Rsan-2018</strain>
    </source>
</reference>
<dbReference type="InterPro" id="IPR050926">
    <property type="entry name" value="Aconitase/IPM_isomerase"/>
</dbReference>
<proteinExistence type="inferred from homology"/>
<feature type="region of interest" description="Disordered" evidence="6">
    <location>
        <begin position="465"/>
        <end position="509"/>
    </location>
</feature>
<dbReference type="InterPro" id="IPR015928">
    <property type="entry name" value="Aconitase/3IPM_dehydase_swvl"/>
</dbReference>
<dbReference type="InterPro" id="IPR015931">
    <property type="entry name" value="Acnase/IPM_dHydase_lsu_aba_1/3"/>
</dbReference>
<sequence length="748" mass="81285">MAAMATRAPCEGSSDVAISRFESDHYLPYEKLEKNLQVVRKRLNRPLTLSEKILYSHLDQPQEQEIERGKSYLRLRPDRVAMQDATAQAISIAHFLQVAVPSTIHCDHLIEAQLGGAKDLARAKDLNKEVYNFLSTAGSKYGVGFWKPGSGIIHQIILENYAFPGVLLIGTDSHTPNGGKFSSLLFLSECGLGGLCIGVGGADAVDVMADIPWELKCPNVIGVKLTGKMSGWTSAKGKSHHIKQNVILKVAGILTVKGGTGAIVEYFGPGVESISCTGMGTICNMGAEIGATTSVFPYNRRMKDYLVATNRKEIGAAADAHKELLTPDSGCKYDQVIEINLNELEPHVNGPFTPDLAHPISQLGKSAKAAGWPIDIRVGLIGSCTNSSYEDMSRAAFLAKQALDHGIKSKKDIKKGEKNTIVTSYNRNFTSRNDGNPATHAFVTSPELVTALAIAGRLDFNPMTDELTGSKGEKFKLKSPEGDELPRKGFDPGEDTYQAPPADGSSVRVDVDPKSQRLQLLSPFPKWDGKDLDDMVILIKVKGKCTTDHISAAGPWLKYRGHLDNISNNMFIGAISEESGEANKVQNRITGEWGGVPDTARKYKADGIKWCVVGDENYGEGSSREHAALEPRHLGGYAIIVKSFARIHETNLKKQGLLPLTFQNPSDYDKIKSDDRISLVGLKDLAPGKPVKCEIKHKDGSKETITLNHTMTRRSWSGSAPEAHSIAWLKSSSVTMSSSVYRSQALSS</sequence>
<feature type="domain" description="Aconitase/3-isopropylmalate dehydratase large subunit alpha/beta/alpha" evidence="7">
    <location>
        <begin position="51"/>
        <end position="414"/>
    </location>
</feature>
<dbReference type="PROSITE" id="PS00450">
    <property type="entry name" value="ACONITASE_1"/>
    <property type="match status" value="1"/>
</dbReference>
<dbReference type="GO" id="GO:0051539">
    <property type="term" value="F:4 iron, 4 sulfur cluster binding"/>
    <property type="evidence" value="ECO:0007669"/>
    <property type="project" value="TreeGrafter"/>
</dbReference>
<evidence type="ECO:0000256" key="2">
    <source>
        <dbReference type="ARBA" id="ARBA00007185"/>
    </source>
</evidence>
<comment type="similarity">
    <text evidence="2">Belongs to the aconitase/IPM isomerase family.</text>
</comment>
<keyword evidence="10" id="KW-1185">Reference proteome</keyword>
<evidence type="ECO:0000259" key="8">
    <source>
        <dbReference type="Pfam" id="PF00694"/>
    </source>
</evidence>
<evidence type="ECO:0000313" key="10">
    <source>
        <dbReference type="Proteomes" id="UP000821837"/>
    </source>
</evidence>
<dbReference type="GO" id="GO:0046872">
    <property type="term" value="F:metal ion binding"/>
    <property type="evidence" value="ECO:0007669"/>
    <property type="project" value="UniProtKB-KW"/>
</dbReference>
<dbReference type="InterPro" id="IPR001030">
    <property type="entry name" value="Acoase/IPM_deHydtase_lsu_aba"/>
</dbReference>
<reference evidence="9" key="2">
    <citation type="submission" date="2021-09" db="EMBL/GenBank/DDBJ databases">
        <authorList>
            <person name="Jia N."/>
            <person name="Wang J."/>
            <person name="Shi W."/>
            <person name="Du L."/>
            <person name="Sun Y."/>
            <person name="Zhan W."/>
            <person name="Jiang J."/>
            <person name="Wang Q."/>
            <person name="Zhang B."/>
            <person name="Ji P."/>
            <person name="Sakyi L.B."/>
            <person name="Cui X."/>
            <person name="Yuan T."/>
            <person name="Jiang B."/>
            <person name="Yang W."/>
            <person name="Lam T.T.-Y."/>
            <person name="Chang Q."/>
            <person name="Ding S."/>
            <person name="Wang X."/>
            <person name="Zhu J."/>
            <person name="Ruan X."/>
            <person name="Zhao L."/>
            <person name="Wei J."/>
            <person name="Que T."/>
            <person name="Du C."/>
            <person name="Cheng J."/>
            <person name="Dai P."/>
            <person name="Han X."/>
            <person name="Huang E."/>
            <person name="Gao Y."/>
            <person name="Liu J."/>
            <person name="Shao H."/>
            <person name="Ye R."/>
            <person name="Li L."/>
            <person name="Wei W."/>
            <person name="Wang X."/>
            <person name="Wang C."/>
            <person name="Huo Q."/>
            <person name="Li W."/>
            <person name="Guo W."/>
            <person name="Chen H."/>
            <person name="Chen S."/>
            <person name="Zhou L."/>
            <person name="Zhou L."/>
            <person name="Ni X."/>
            <person name="Tian J."/>
            <person name="Zhou Y."/>
            <person name="Sheng Y."/>
            <person name="Liu T."/>
            <person name="Pan Y."/>
            <person name="Xia L."/>
            <person name="Li J."/>
            <person name="Zhao F."/>
            <person name="Cao W."/>
        </authorList>
    </citation>
    <scope>NUCLEOTIDE SEQUENCE</scope>
    <source>
        <strain evidence="9">Rsan-2018</strain>
        <tissue evidence="9">Larvae</tissue>
    </source>
</reference>
<dbReference type="FunFam" id="3.40.1060.10:FF:000001">
    <property type="entry name" value="Aconitate hydratase, mitochondrial"/>
    <property type="match status" value="1"/>
</dbReference>
<dbReference type="InterPro" id="IPR036008">
    <property type="entry name" value="Aconitase_4Fe-4S_dom"/>
</dbReference>
<protein>
    <recommendedName>
        <fullName evidence="11">Aconitate hydratase, mitochondrial</fullName>
    </recommendedName>
</protein>
<evidence type="ECO:0000256" key="6">
    <source>
        <dbReference type="SAM" id="MobiDB-lite"/>
    </source>
</evidence>
<dbReference type="Gene3D" id="3.30.499.10">
    <property type="entry name" value="Aconitase, domain 3"/>
    <property type="match status" value="3"/>
</dbReference>
<evidence type="ECO:0000256" key="3">
    <source>
        <dbReference type="ARBA" id="ARBA00022723"/>
    </source>
</evidence>
<evidence type="ECO:0000256" key="4">
    <source>
        <dbReference type="ARBA" id="ARBA00023004"/>
    </source>
</evidence>
<comment type="cofactor">
    <cofactor evidence="1">
        <name>[4Fe-4S] cluster</name>
        <dbReference type="ChEBI" id="CHEBI:49883"/>
    </cofactor>
</comment>
<dbReference type="Pfam" id="PF00330">
    <property type="entry name" value="Aconitase"/>
    <property type="match status" value="2"/>
</dbReference>
<dbReference type="InterPro" id="IPR018136">
    <property type="entry name" value="Aconitase_4Fe-4S_BS"/>
</dbReference>
<dbReference type="Pfam" id="PF00694">
    <property type="entry name" value="Aconitase_C"/>
    <property type="match status" value="1"/>
</dbReference>
<dbReference type="PANTHER" id="PTHR43160">
    <property type="entry name" value="ACONITATE HYDRATASE B"/>
    <property type="match status" value="1"/>
</dbReference>
<evidence type="ECO:0000256" key="5">
    <source>
        <dbReference type="ARBA" id="ARBA00023014"/>
    </source>
</evidence>
<feature type="domain" description="Aconitase A/isopropylmalate dehydratase small subunit swivel" evidence="8">
    <location>
        <begin position="536"/>
        <end position="664"/>
    </location>
</feature>
<dbReference type="GO" id="GO:0005829">
    <property type="term" value="C:cytosol"/>
    <property type="evidence" value="ECO:0007669"/>
    <property type="project" value="TreeGrafter"/>
</dbReference>
<evidence type="ECO:0000259" key="7">
    <source>
        <dbReference type="Pfam" id="PF00330"/>
    </source>
</evidence>
<keyword evidence="3" id="KW-0479">Metal-binding</keyword>
<dbReference type="EMBL" id="JABSTV010001253">
    <property type="protein sequence ID" value="KAH7942984.1"/>
    <property type="molecule type" value="Genomic_DNA"/>
</dbReference>
<evidence type="ECO:0000313" key="9">
    <source>
        <dbReference type="EMBL" id="KAH7942984.1"/>
    </source>
</evidence>
<dbReference type="InterPro" id="IPR000573">
    <property type="entry name" value="AconitaseA/IPMdHydase_ssu_swvl"/>
</dbReference>
<dbReference type="VEuPathDB" id="VectorBase:RSAN_039606"/>
<feature type="compositionally biased region" description="Basic and acidic residues" evidence="6">
    <location>
        <begin position="471"/>
        <end position="491"/>
    </location>
</feature>
<dbReference type="AlphaFoldDB" id="A0A9D4SQM4"/>
<feature type="domain" description="Aconitase/3-isopropylmalate dehydratase large subunit alpha/beta/alpha" evidence="7">
    <location>
        <begin position="417"/>
        <end position="456"/>
    </location>
</feature>
<dbReference type="SUPFAM" id="SSF53732">
    <property type="entry name" value="Aconitase iron-sulfur domain"/>
    <property type="match status" value="1"/>
</dbReference>
<dbReference type="Proteomes" id="UP000821837">
    <property type="component" value="Unassembled WGS sequence"/>
</dbReference>
<dbReference type="InterPro" id="IPR015932">
    <property type="entry name" value="Aconitase_dom2"/>
</dbReference>
<dbReference type="Gene3D" id="3.20.19.10">
    <property type="entry name" value="Aconitase, domain 4"/>
    <property type="match status" value="1"/>
</dbReference>
<organism evidence="9 10">
    <name type="scientific">Rhipicephalus sanguineus</name>
    <name type="common">Brown dog tick</name>
    <name type="synonym">Ixodes sanguineus</name>
    <dbReference type="NCBI Taxonomy" id="34632"/>
    <lineage>
        <taxon>Eukaryota</taxon>
        <taxon>Metazoa</taxon>
        <taxon>Ecdysozoa</taxon>
        <taxon>Arthropoda</taxon>
        <taxon>Chelicerata</taxon>
        <taxon>Arachnida</taxon>
        <taxon>Acari</taxon>
        <taxon>Parasitiformes</taxon>
        <taxon>Ixodida</taxon>
        <taxon>Ixodoidea</taxon>
        <taxon>Ixodidae</taxon>
        <taxon>Rhipicephalinae</taxon>
        <taxon>Rhipicephalus</taxon>
        <taxon>Rhipicephalus</taxon>
    </lineage>
</organism>
<dbReference type="GO" id="GO:0005739">
    <property type="term" value="C:mitochondrion"/>
    <property type="evidence" value="ECO:0007669"/>
    <property type="project" value="TreeGrafter"/>
</dbReference>
<keyword evidence="5" id="KW-0411">Iron-sulfur</keyword>
<evidence type="ECO:0000256" key="1">
    <source>
        <dbReference type="ARBA" id="ARBA00001966"/>
    </source>
</evidence>
<dbReference type="GO" id="GO:0003994">
    <property type="term" value="F:aconitate hydratase activity"/>
    <property type="evidence" value="ECO:0007669"/>
    <property type="project" value="TreeGrafter"/>
</dbReference>
<dbReference type="FunFam" id="3.20.19.10:FF:000002">
    <property type="entry name" value="Aconitate hydratase, mitochondrial"/>
    <property type="match status" value="1"/>
</dbReference>